<protein>
    <submittedName>
        <fullName evidence="1">Uncharacterized protein</fullName>
    </submittedName>
</protein>
<proteinExistence type="predicted"/>
<dbReference type="EMBL" id="OZ019900">
    <property type="protein sequence ID" value="CAK9234308.1"/>
    <property type="molecule type" value="Genomic_DNA"/>
</dbReference>
<accession>A0ABP0V2H3</accession>
<reference evidence="1" key="1">
    <citation type="submission" date="2024-02" db="EMBL/GenBank/DDBJ databases">
        <authorList>
            <consortium name="ELIXIR-Norway"/>
            <consortium name="Elixir Norway"/>
        </authorList>
    </citation>
    <scope>NUCLEOTIDE SEQUENCE</scope>
</reference>
<gene>
    <name evidence="1" type="ORF">CSSPTR1EN2_LOCUS22152</name>
</gene>
<evidence type="ECO:0000313" key="2">
    <source>
        <dbReference type="Proteomes" id="UP001497512"/>
    </source>
</evidence>
<dbReference type="Proteomes" id="UP001497512">
    <property type="component" value="Chromosome 8"/>
</dbReference>
<evidence type="ECO:0000313" key="1">
    <source>
        <dbReference type="EMBL" id="CAK9234308.1"/>
    </source>
</evidence>
<sequence>MPELRVELTCQHNIGLMQRLIPSWQEASRDHLNDYTRQMFDVRDEAPEAPGLPFPPRRPSPTTFESLVLTRVAFIA</sequence>
<keyword evidence="2" id="KW-1185">Reference proteome</keyword>
<organism evidence="1 2">
    <name type="scientific">Sphagnum troendelagicum</name>
    <dbReference type="NCBI Taxonomy" id="128251"/>
    <lineage>
        <taxon>Eukaryota</taxon>
        <taxon>Viridiplantae</taxon>
        <taxon>Streptophyta</taxon>
        <taxon>Embryophyta</taxon>
        <taxon>Bryophyta</taxon>
        <taxon>Sphagnophytina</taxon>
        <taxon>Sphagnopsida</taxon>
        <taxon>Sphagnales</taxon>
        <taxon>Sphagnaceae</taxon>
        <taxon>Sphagnum</taxon>
    </lineage>
</organism>
<name>A0ABP0V2H3_9BRYO</name>